<evidence type="ECO:0000313" key="2">
    <source>
        <dbReference type="EMBL" id="EFQ82325.1"/>
    </source>
</evidence>
<dbReference type="STRING" id="585531.HMPREF0063_12487"/>
<keyword evidence="3" id="KW-1185">Reference proteome</keyword>
<keyword evidence="1" id="KW-1133">Transmembrane helix</keyword>
<dbReference type="HOGENOM" id="CLU_2056346_0_0_11"/>
<keyword evidence="1" id="KW-0812">Transmembrane</keyword>
<dbReference type="AlphaFoldDB" id="E2SEM8"/>
<comment type="caution">
    <text evidence="2">The sequence shown here is derived from an EMBL/GenBank/DDBJ whole genome shotgun (WGS) entry which is preliminary data.</text>
</comment>
<evidence type="ECO:0000256" key="1">
    <source>
        <dbReference type="SAM" id="Phobius"/>
    </source>
</evidence>
<protein>
    <submittedName>
        <fullName evidence="2">Uncharacterized protein</fullName>
    </submittedName>
</protein>
<organism evidence="2 3">
    <name type="scientific">Aeromicrobium marinum DSM 15272</name>
    <dbReference type="NCBI Taxonomy" id="585531"/>
    <lineage>
        <taxon>Bacteria</taxon>
        <taxon>Bacillati</taxon>
        <taxon>Actinomycetota</taxon>
        <taxon>Actinomycetes</taxon>
        <taxon>Propionibacteriales</taxon>
        <taxon>Nocardioidaceae</taxon>
        <taxon>Aeromicrobium</taxon>
    </lineage>
</organism>
<reference evidence="2" key="1">
    <citation type="submission" date="2010-08" db="EMBL/GenBank/DDBJ databases">
        <authorList>
            <person name="Muzny D."/>
            <person name="Qin X."/>
            <person name="Buhay C."/>
            <person name="Dugan-Rocha S."/>
            <person name="Ding Y."/>
            <person name="Chen G."/>
            <person name="Hawes A."/>
            <person name="Holder M."/>
            <person name="Jhangiani S."/>
            <person name="Johnson A."/>
            <person name="Khan Z."/>
            <person name="Li Z."/>
            <person name="Liu W."/>
            <person name="Liu X."/>
            <person name="Perez L."/>
            <person name="Shen H."/>
            <person name="Wang Q."/>
            <person name="Watt J."/>
            <person name="Xi L."/>
            <person name="Xin Y."/>
            <person name="Zhou J."/>
            <person name="Deng J."/>
            <person name="Jiang H."/>
            <person name="Liu Y."/>
            <person name="Qu J."/>
            <person name="Song X.-Z."/>
            <person name="Zhang L."/>
            <person name="Villasana D."/>
            <person name="Johnson A."/>
            <person name="Liu J."/>
            <person name="Liyanage D."/>
            <person name="Lorensuhewa L."/>
            <person name="Robinson T."/>
            <person name="Song A."/>
            <person name="Song B.-B."/>
            <person name="Dinh H."/>
            <person name="Thornton R."/>
            <person name="Coyle M."/>
            <person name="Francisco L."/>
            <person name="Jackson L."/>
            <person name="Javaid M."/>
            <person name="Korchina V."/>
            <person name="Kovar C."/>
            <person name="Mata R."/>
            <person name="Mathew T."/>
            <person name="Ngo R."/>
            <person name="Nguyen L."/>
            <person name="Nguyen N."/>
            <person name="Okwuonu G."/>
            <person name="Ongeri F."/>
            <person name="Pham C."/>
            <person name="Simmons D."/>
            <person name="Wilczek-Boney K."/>
            <person name="Hale W."/>
            <person name="Jakkamsetti A."/>
            <person name="Pham P."/>
            <person name="Ruth R."/>
            <person name="San Lucas F."/>
            <person name="Warren J."/>
            <person name="Zhang J."/>
            <person name="Zhao Z."/>
            <person name="Zhou C."/>
            <person name="Zhu D."/>
            <person name="Lee S."/>
            <person name="Bess C."/>
            <person name="Blankenburg K."/>
            <person name="Forbes L."/>
            <person name="Fu Q."/>
            <person name="Gubbala S."/>
            <person name="Hirani K."/>
            <person name="Jayaseelan J.C."/>
            <person name="Lara F."/>
            <person name="Munidasa M."/>
            <person name="Palculict T."/>
            <person name="Patil S."/>
            <person name="Pu L.-L."/>
            <person name="Saada N."/>
            <person name="Tang L."/>
            <person name="Weissenberger G."/>
            <person name="Zhu Y."/>
            <person name="Hemphill L."/>
            <person name="Shang Y."/>
            <person name="Youmans B."/>
            <person name="Ayvaz T."/>
            <person name="Ross M."/>
            <person name="Santibanez J."/>
            <person name="Aqrawi P."/>
            <person name="Gross S."/>
            <person name="Joshi V."/>
            <person name="Fowler G."/>
            <person name="Nazareth L."/>
            <person name="Reid J."/>
            <person name="Worley K."/>
            <person name="Petrosino J."/>
            <person name="Highlander S."/>
            <person name="Gibbs R."/>
        </authorList>
    </citation>
    <scope>NUCLEOTIDE SEQUENCE [LARGE SCALE GENOMIC DNA]</scope>
    <source>
        <strain evidence="2">DSM 15272</strain>
    </source>
</reference>
<dbReference type="RefSeq" id="WP_007078715.1">
    <property type="nucleotide sequence ID" value="NZ_CM001024.1"/>
</dbReference>
<feature type="transmembrane region" description="Helical" evidence="1">
    <location>
        <begin position="59"/>
        <end position="79"/>
    </location>
</feature>
<feature type="transmembrane region" description="Helical" evidence="1">
    <location>
        <begin position="91"/>
        <end position="109"/>
    </location>
</feature>
<feature type="transmembrane region" description="Helical" evidence="1">
    <location>
        <begin position="35"/>
        <end position="53"/>
    </location>
</feature>
<dbReference type="EMBL" id="ACLF03000008">
    <property type="protein sequence ID" value="EFQ82325.1"/>
    <property type="molecule type" value="Genomic_DNA"/>
</dbReference>
<feature type="transmembrane region" description="Helical" evidence="1">
    <location>
        <begin position="6"/>
        <end position="23"/>
    </location>
</feature>
<accession>E2SEM8</accession>
<sequence length="119" mass="13042">MSKRPWFVRPLTWVVIVVLTVVAQNLVDERTGLRPLFHVALTVLVVAVVAQAFRWGTRFIRGLALVSGAVTLGGAIYLARLPDDHNGIGDMAVIVLSWFLLAVAAWNSQPESSPRPQDV</sequence>
<gene>
    <name evidence="2" type="ORF">HMPREF0063_12487</name>
</gene>
<keyword evidence="1" id="KW-0472">Membrane</keyword>
<name>E2SEM8_9ACTN</name>
<evidence type="ECO:0000313" key="3">
    <source>
        <dbReference type="Proteomes" id="UP000003111"/>
    </source>
</evidence>
<dbReference type="Proteomes" id="UP000003111">
    <property type="component" value="Unassembled WGS sequence"/>
</dbReference>
<proteinExistence type="predicted"/>